<dbReference type="InterPro" id="IPR036812">
    <property type="entry name" value="NAD(P)_OxRdtase_dom_sf"/>
</dbReference>
<evidence type="ECO:0000256" key="4">
    <source>
        <dbReference type="SAM" id="MobiDB-lite"/>
    </source>
</evidence>
<evidence type="ECO:0000313" key="7">
    <source>
        <dbReference type="Proteomes" id="UP000026962"/>
    </source>
</evidence>
<sequence>MAAAAMATVAVPRVKLGSQGMEVSAQGLGCMGMSPIFEPPKPEADMVALIRHAVAAGVTLLDTSDLYGPHTNEVLLGKALQGDVRDKVELATKFGKFFADGKPGIRGDPAYVRAACEGSLRRLGVDYIDLYYQHRVDKKVPIEVTIGELKKLVEEGKIKYIGLCEASASTIRRAHAVHPITAVQLEELGIGIVAYSPLGRGFFCSGAKLVDSLPDHDFRKLIPRFQPSNLEKNAEIFERVNAMATRKRCTPSQLALAWIHHQGSDVCPIPGTTKIENFNQNIAALSVKLTPEEMAELESYASNVHGDRYPQMMANTTWQDSETPPLSSWKSEADRVAGGRECAMADAAAPAKAAVRRMKLGSQGLGCMGMSAFHGPSKPEADMVALIYHAVAVGVTLLDTADIYGPHTNEHLLGKALQGGVRENVELATKFGKLLADGKVEIRGDPAYVRASCEGSLRRLGVDCIDLYYQHRVDKKVPIEVTHLHQQSEGLILYTLSLQFSSSGHYGLETELGIGIVAYSPLGRGFFSSGAKLVDSLSDQDFRKVNYHEAAERNRSIRSRPAMAATAPATAAVRRMKLGSQGLEVSAQGLGCMGMSAFYGPPKPEPDMVALIHHAVAAGVTLLDTSDIYGPHTNELLLGKALQGGVRDKVELATKFGIAFTDGKRDIRGDPAYVRAACEGSLRRLGVDCIDLYYQHRVDKKVPIEVTIGELKKLVEEGKIKYIGLSEASASTIRRAHAVHPITAVQLEWSLWSRDVEEDIIPTCRELGIGIVAYSPLGRGFFSGGAKLVESLSDQDFRKHIPRFQPENLEKNAEIFEHVNAMAARKGCTPSQLALAWVHHQGSDVCPIPGTTKIENLTQNIGALSVKLTPEEMAELESYASTDDVQGDRYPQAMANTTWQNSETPPLSSWKADISASPIRSSGEKLIDRSIRFRPAMEGAAPATETAAVRRMKLGSQGLEVSAQWLGCMGMSTFYGPPKSEPDMEALIHHAVAAGVTLLDTSDMYGPHTNELLLGKALRGGVRENVEVATKFAVSFADGKVEIRGDPAYVRAACEGSLRRLGVDCIDLYTASTRRCPSRSRGNTVFCVDIGELKKLVEEGKIKYIGLSEASASTIEGLMLCTLSLQFSSSEIGIGTVAYSPLGRGFFSSGAKLVESLSVQDVRKHLPRFQPTNLEKNGEIFERVNSMAARKECTPSQLALAWVHHRGSDVCPIPGTTKIENFNQNVAALSVKLTPEEMAELESYASTDDVQGDRYAQTAGTWKDSETPPLSSWKAE</sequence>
<reference evidence="6" key="2">
    <citation type="submission" date="2018-05" db="EMBL/GenBank/DDBJ databases">
        <title>OpunRS2 (Oryza punctata Reference Sequence Version 2).</title>
        <authorList>
            <person name="Zhang J."/>
            <person name="Kudrna D."/>
            <person name="Lee S."/>
            <person name="Talag J."/>
            <person name="Welchert J."/>
            <person name="Wing R.A."/>
        </authorList>
    </citation>
    <scope>NUCLEOTIDE SEQUENCE [LARGE SCALE GENOMIC DNA]</scope>
</reference>
<keyword evidence="2" id="KW-0521">NADP</keyword>
<feature type="region of interest" description="Disordered" evidence="4">
    <location>
        <begin position="1242"/>
        <end position="1276"/>
    </location>
</feature>
<feature type="domain" description="NADP-dependent oxidoreductase" evidence="5">
    <location>
        <begin position="968"/>
        <end position="1243"/>
    </location>
</feature>
<dbReference type="AlphaFoldDB" id="A0A0E0KP46"/>
<dbReference type="FunFam" id="3.20.20.100:FF:000048">
    <property type="entry name" value="Probable aldo-keto reductase 4"/>
    <property type="match status" value="1"/>
</dbReference>
<dbReference type="eggNOG" id="KOG1575">
    <property type="taxonomic scope" value="Eukaryota"/>
</dbReference>
<dbReference type="Gramene" id="OPUNC04G06570.1">
    <property type="protein sequence ID" value="OPUNC04G06570.1"/>
    <property type="gene ID" value="OPUNC04G06570"/>
</dbReference>
<evidence type="ECO:0000256" key="2">
    <source>
        <dbReference type="ARBA" id="ARBA00022857"/>
    </source>
</evidence>
<feature type="domain" description="NADP-dependent oxidoreductase" evidence="5">
    <location>
        <begin position="33"/>
        <end position="299"/>
    </location>
</feature>
<evidence type="ECO:0000259" key="5">
    <source>
        <dbReference type="Pfam" id="PF00248"/>
    </source>
</evidence>
<evidence type="ECO:0000256" key="3">
    <source>
        <dbReference type="ARBA" id="ARBA00023002"/>
    </source>
</evidence>
<dbReference type="STRING" id="4537.A0A0E0KP46"/>
<keyword evidence="3" id="KW-0560">Oxidoreductase</keyword>
<dbReference type="CDD" id="cd19145">
    <property type="entry name" value="AKR_AKR13D1"/>
    <property type="match status" value="2"/>
</dbReference>
<dbReference type="EnsemblPlants" id="OPUNC04G06570.1">
    <property type="protein sequence ID" value="OPUNC04G06570.1"/>
    <property type="gene ID" value="OPUNC04G06570"/>
</dbReference>
<dbReference type="OMA" id="RFQNVEH"/>
<feature type="domain" description="NADP-dependent oxidoreductase" evidence="5">
    <location>
        <begin position="367"/>
        <end position="482"/>
    </location>
</feature>
<dbReference type="Pfam" id="PF00248">
    <property type="entry name" value="Aldo_ket_red"/>
    <property type="match status" value="4"/>
</dbReference>
<keyword evidence="7" id="KW-1185">Reference proteome</keyword>
<dbReference type="Gene3D" id="3.20.20.100">
    <property type="entry name" value="NADP-dependent oxidoreductase domain"/>
    <property type="match status" value="4"/>
</dbReference>
<protein>
    <recommendedName>
        <fullName evidence="5">NADP-dependent oxidoreductase domain-containing protein</fullName>
    </recommendedName>
</protein>
<feature type="domain" description="NADP-dependent oxidoreductase" evidence="5">
    <location>
        <begin position="592"/>
        <end position="878"/>
    </location>
</feature>
<comment type="similarity">
    <text evidence="1">Belongs to the aldo/keto reductase family.</text>
</comment>
<accession>A0A0E0KP46</accession>
<dbReference type="GO" id="GO:0016491">
    <property type="term" value="F:oxidoreductase activity"/>
    <property type="evidence" value="ECO:0007669"/>
    <property type="project" value="UniProtKB-KW"/>
</dbReference>
<name>A0A0E0KP46_ORYPU</name>
<evidence type="ECO:0000313" key="6">
    <source>
        <dbReference type="EnsemblPlants" id="OPUNC04G06570.1"/>
    </source>
</evidence>
<dbReference type="PANTHER" id="PTHR43625">
    <property type="entry name" value="AFLATOXIN B1 ALDEHYDE REDUCTASE"/>
    <property type="match status" value="1"/>
</dbReference>
<reference evidence="6" key="1">
    <citation type="submission" date="2015-04" db="UniProtKB">
        <authorList>
            <consortium name="EnsemblPlants"/>
        </authorList>
    </citation>
    <scope>IDENTIFICATION</scope>
</reference>
<evidence type="ECO:0000256" key="1">
    <source>
        <dbReference type="ARBA" id="ARBA00007905"/>
    </source>
</evidence>
<dbReference type="GO" id="GO:0005737">
    <property type="term" value="C:cytoplasm"/>
    <property type="evidence" value="ECO:0007669"/>
    <property type="project" value="TreeGrafter"/>
</dbReference>
<dbReference type="Proteomes" id="UP000026962">
    <property type="component" value="Chromosome 4"/>
</dbReference>
<dbReference type="InterPro" id="IPR050791">
    <property type="entry name" value="Aldo-Keto_reductase"/>
</dbReference>
<dbReference type="InterPro" id="IPR023210">
    <property type="entry name" value="NADP_OxRdtase_dom"/>
</dbReference>
<dbReference type="PANTHER" id="PTHR43625:SF40">
    <property type="entry name" value="ALDO-KETO REDUCTASE YAKC [NADP(+)]"/>
    <property type="match status" value="1"/>
</dbReference>
<proteinExistence type="inferred from homology"/>
<organism evidence="6">
    <name type="scientific">Oryza punctata</name>
    <name type="common">Red rice</name>
    <dbReference type="NCBI Taxonomy" id="4537"/>
    <lineage>
        <taxon>Eukaryota</taxon>
        <taxon>Viridiplantae</taxon>
        <taxon>Streptophyta</taxon>
        <taxon>Embryophyta</taxon>
        <taxon>Tracheophyta</taxon>
        <taxon>Spermatophyta</taxon>
        <taxon>Magnoliopsida</taxon>
        <taxon>Liliopsida</taxon>
        <taxon>Poales</taxon>
        <taxon>Poaceae</taxon>
        <taxon>BOP clade</taxon>
        <taxon>Oryzoideae</taxon>
        <taxon>Oryzeae</taxon>
        <taxon>Oryzinae</taxon>
        <taxon>Oryza</taxon>
    </lineage>
</organism>
<dbReference type="SUPFAM" id="SSF51430">
    <property type="entry name" value="NAD(P)-linked oxidoreductase"/>
    <property type="match status" value="4"/>
</dbReference>